<keyword evidence="1" id="KW-0732">Signal</keyword>
<feature type="signal peptide" evidence="1">
    <location>
        <begin position="1"/>
        <end position="19"/>
    </location>
</feature>
<protein>
    <submittedName>
        <fullName evidence="2">Uncharacterized protein</fullName>
    </submittedName>
</protein>
<gene>
    <name evidence="2" type="ORF">GAYE_SCF28MG4724</name>
</gene>
<comment type="caution">
    <text evidence="2">The sequence shown here is derived from an EMBL/GenBank/DDBJ whole genome shotgun (WGS) entry which is preliminary data.</text>
</comment>
<reference evidence="2 3" key="1">
    <citation type="submission" date="2022-07" db="EMBL/GenBank/DDBJ databases">
        <title>Genome-wide signatures of adaptation to extreme environments.</title>
        <authorList>
            <person name="Cho C.H."/>
            <person name="Yoon H.S."/>
        </authorList>
    </citation>
    <scope>NUCLEOTIDE SEQUENCE [LARGE SCALE GENOMIC DNA]</scope>
    <source>
        <strain evidence="2 3">108.79 E11</strain>
    </source>
</reference>
<proteinExistence type="predicted"/>
<evidence type="ECO:0000313" key="3">
    <source>
        <dbReference type="Proteomes" id="UP001300502"/>
    </source>
</evidence>
<keyword evidence="3" id="KW-1185">Reference proteome</keyword>
<sequence length="133" mass="14436">MKSFGIAIVFLSFVIASYAAVVSEMASNEFQRGGYAPSPSKECCMTTCQYAELCPISQPTYSQAPSYIPSPTYGQAPSYNQYSSSYGSSSYRLLTADENQLVSRGGYAPTNQCILVPIQCCTDCKQCYAAWSS</sequence>
<evidence type="ECO:0000313" key="2">
    <source>
        <dbReference type="EMBL" id="KAK4526807.1"/>
    </source>
</evidence>
<dbReference type="AlphaFoldDB" id="A0AAV9IH94"/>
<feature type="chain" id="PRO_5043508043" evidence="1">
    <location>
        <begin position="20"/>
        <end position="133"/>
    </location>
</feature>
<evidence type="ECO:0000256" key="1">
    <source>
        <dbReference type="SAM" id="SignalP"/>
    </source>
</evidence>
<dbReference type="Proteomes" id="UP001300502">
    <property type="component" value="Unassembled WGS sequence"/>
</dbReference>
<dbReference type="EMBL" id="JANCYU010000044">
    <property type="protein sequence ID" value="KAK4526807.1"/>
    <property type="molecule type" value="Genomic_DNA"/>
</dbReference>
<name>A0AAV9IH94_9RHOD</name>
<organism evidence="2 3">
    <name type="scientific">Galdieria yellowstonensis</name>
    <dbReference type="NCBI Taxonomy" id="3028027"/>
    <lineage>
        <taxon>Eukaryota</taxon>
        <taxon>Rhodophyta</taxon>
        <taxon>Bangiophyceae</taxon>
        <taxon>Galdieriales</taxon>
        <taxon>Galdieriaceae</taxon>
        <taxon>Galdieria</taxon>
    </lineage>
</organism>
<accession>A0AAV9IH94</accession>